<keyword evidence="1" id="KW-0853">WD repeat</keyword>
<evidence type="ECO:0000256" key="1">
    <source>
        <dbReference type="ARBA" id="ARBA00022574"/>
    </source>
</evidence>
<dbReference type="GO" id="GO:0005770">
    <property type="term" value="C:late endosome"/>
    <property type="evidence" value="ECO:0007669"/>
    <property type="project" value="TreeGrafter"/>
</dbReference>
<dbReference type="InterPro" id="IPR045162">
    <property type="entry name" value="Vps15-like"/>
</dbReference>
<dbReference type="SUPFAM" id="SSF56112">
    <property type="entry name" value="Protein kinase-like (PK-like)"/>
    <property type="match status" value="1"/>
</dbReference>
<reference evidence="4 5" key="2">
    <citation type="submission" date="2024-07" db="EMBL/GenBank/DDBJ databases">
        <authorList>
            <person name="Akdeniz Z."/>
        </authorList>
    </citation>
    <scope>NUCLEOTIDE SEQUENCE [LARGE SCALE GENOMIC DNA]</scope>
</reference>
<dbReference type="Pfam" id="PF00069">
    <property type="entry name" value="Pkinase"/>
    <property type="match status" value="1"/>
</dbReference>
<feature type="domain" description="Protein kinase" evidence="2">
    <location>
        <begin position="1"/>
        <end position="243"/>
    </location>
</feature>
<evidence type="ECO:0000313" key="3">
    <source>
        <dbReference type="EMBL" id="CAI9976998.1"/>
    </source>
</evidence>
<dbReference type="EMBL" id="CATOUU010001176">
    <property type="protein sequence ID" value="CAI9976998.1"/>
    <property type="molecule type" value="Genomic_DNA"/>
</dbReference>
<dbReference type="GO" id="GO:0016236">
    <property type="term" value="P:macroautophagy"/>
    <property type="evidence" value="ECO:0007669"/>
    <property type="project" value="InterPro"/>
</dbReference>
<dbReference type="GO" id="GO:0071561">
    <property type="term" value="C:nucleus-vacuole junction"/>
    <property type="evidence" value="ECO:0007669"/>
    <property type="project" value="TreeGrafter"/>
</dbReference>
<evidence type="ECO:0000313" key="5">
    <source>
        <dbReference type="Proteomes" id="UP001642409"/>
    </source>
</evidence>
<gene>
    <name evidence="4" type="ORF">HINF_LOCUS52896</name>
    <name evidence="3" type="ORF">HINF_LOCUS64643</name>
</gene>
<dbReference type="GO" id="GO:0006623">
    <property type="term" value="P:protein targeting to vacuole"/>
    <property type="evidence" value="ECO:0007669"/>
    <property type="project" value="TreeGrafter"/>
</dbReference>
<dbReference type="GO" id="GO:0005524">
    <property type="term" value="F:ATP binding"/>
    <property type="evidence" value="ECO:0007669"/>
    <property type="project" value="InterPro"/>
</dbReference>
<dbReference type="SMART" id="SM00220">
    <property type="entry name" value="S_TKc"/>
    <property type="match status" value="1"/>
</dbReference>
<dbReference type="GO" id="GO:0034271">
    <property type="term" value="C:phosphatidylinositol 3-kinase complex, class III, type I"/>
    <property type="evidence" value="ECO:0007669"/>
    <property type="project" value="TreeGrafter"/>
</dbReference>
<dbReference type="InterPro" id="IPR000719">
    <property type="entry name" value="Prot_kinase_dom"/>
</dbReference>
<dbReference type="Gene3D" id="1.10.510.10">
    <property type="entry name" value="Transferase(Phosphotransferase) domain 1"/>
    <property type="match status" value="1"/>
</dbReference>
<dbReference type="GO" id="GO:0004674">
    <property type="term" value="F:protein serine/threonine kinase activity"/>
    <property type="evidence" value="ECO:0007669"/>
    <property type="project" value="InterPro"/>
</dbReference>
<organism evidence="3">
    <name type="scientific">Hexamita inflata</name>
    <dbReference type="NCBI Taxonomy" id="28002"/>
    <lineage>
        <taxon>Eukaryota</taxon>
        <taxon>Metamonada</taxon>
        <taxon>Diplomonadida</taxon>
        <taxon>Hexamitidae</taxon>
        <taxon>Hexamitinae</taxon>
        <taxon>Hexamita</taxon>
    </lineage>
</organism>
<accession>A0AA86RNZ1</accession>
<dbReference type="InterPro" id="IPR008271">
    <property type="entry name" value="Ser/Thr_kinase_AS"/>
</dbReference>
<evidence type="ECO:0000259" key="2">
    <source>
        <dbReference type="PROSITE" id="PS50011"/>
    </source>
</evidence>
<dbReference type="InterPro" id="IPR011009">
    <property type="entry name" value="Kinase-like_dom_sf"/>
</dbReference>
<dbReference type="Proteomes" id="UP001642409">
    <property type="component" value="Unassembled WGS sequence"/>
</dbReference>
<dbReference type="PANTHER" id="PTHR17583">
    <property type="entry name" value="PHOSPHOINOSITIDE 3-KINASE REGULATORY SUBUNIT 4"/>
    <property type="match status" value="1"/>
</dbReference>
<dbReference type="GO" id="GO:0045324">
    <property type="term" value="P:late endosome to vacuole transport"/>
    <property type="evidence" value="ECO:0007669"/>
    <property type="project" value="InterPro"/>
</dbReference>
<dbReference type="PROSITE" id="PS50011">
    <property type="entry name" value="PROTEIN_KINASE_DOM"/>
    <property type="match status" value="1"/>
</dbReference>
<name>A0AA86RNZ1_9EUKA</name>
<proteinExistence type="predicted"/>
<dbReference type="GO" id="GO:0034272">
    <property type="term" value="C:phosphatidylinositol 3-kinase complex, class III, type II"/>
    <property type="evidence" value="ECO:0007669"/>
    <property type="project" value="TreeGrafter"/>
</dbReference>
<protein>
    <submittedName>
        <fullName evidence="4">Kinase</fullName>
    </submittedName>
    <submittedName>
        <fullName evidence="3">VPS15</fullName>
    </submittedName>
</protein>
<keyword evidence="4" id="KW-0418">Kinase</keyword>
<dbReference type="PANTHER" id="PTHR17583:SF0">
    <property type="entry name" value="PHOSPHOINOSITIDE 3-KINASE REGULATORY SUBUNIT 4"/>
    <property type="match status" value="1"/>
</dbReference>
<dbReference type="EMBL" id="CAXDID020000266">
    <property type="protein sequence ID" value="CAL6067171.1"/>
    <property type="molecule type" value="Genomic_DNA"/>
</dbReference>
<dbReference type="PROSITE" id="PS00108">
    <property type="entry name" value="PROTEIN_KINASE_ST"/>
    <property type="match status" value="1"/>
</dbReference>
<comment type="caution">
    <text evidence="3">The sequence shown here is derived from an EMBL/GenBank/DDBJ whole genome shotgun (WGS) entry which is preliminary data.</text>
</comment>
<sequence>MERISQQQINHGMFCKSFITQSGQKLLVTKIFQEPSFSVAPYILMLDYYRQQLSRAPHCMAYIAWQIADQNVYLIRPHLFGTVLTHQNDKIHSAYQMIVALRETHMLGLVHGDVKLSNFLLTQTGEVILTDFAPFKPGVVEDKDQVFMSYFFNTPRSPERISQSDVREFVMSQQETDVFELGLALVELFNRRLTKSEVLELYNGSLQNIGELPQQFKELVTKMLNKDPKQRPKLAELQLEQLFPQMIYKLLNIRNQFNESADNNVKVLEIALDCVIAQADKKCYNCKTGTKNQKLYDEQYFIVQKSACDKKFPPEYKEETAAFKMNVADANSQDSLVFLINYFVHFLQSDLLEENVVLATKQIALAFSYLDEAHSQQVLPNLMQLLNQTLHEQHLLEMFTFVFNCLPVISGQYIYAPFYAFCRYFLLVDDWFKCANELIQSIRKPGNFRFNRTLKVETSIPLIKLCKCIGLFTSALLRLNKSTTLREIYSEIFIYAQDSIISLILQHNKEIDSTEVLLATFLMRIRTVYDDLSDIVGRLVILLNPKNDRVFQTFLRYSGQHQFILKGWEQKLNLKTFLDDIQKLVLVTPLVQQNQISTHFLMKMCVNLIDQMCETFFDSANYCNFRFINCDFLAYIMGQISNNEDNFIKINHTFIKILQNKFSSKMTMMLRQMGIQGDIRNNKIECRIEGEKQTELMNFLGQVQISKQKSALNVDIVVSNTQLTIQFYPQILTLQQIKKQKDTLAWLLNMRTQFLTFFNSIKNEERTVTKSIRYQNMFDQPVAIMNNIPNQTITFSALCQHYAQLGKITNYKPINAKSLAVKLMYPENQIPGQHFETNFDKQLPYYFVNEILNQCLLNPSISQDIMTQEKTLEKMQQLQTHFQKQSLFQFLQNRQAKTIEDVKDLVQAQNKISVQYSNDFLFYHQAVLENVSQQILTVYSSWRNSSNFTKGAKELTVQQEYLVLSQSSLWTFLQTIIQNCSLVNKISTRQFDIPDECCYAKMYQQQMLSQCHCAHLYKSHYLFVGTDQRLSIYYQPVNDDGREIAVLLGKLRLGQNTRLSGLDSMLTEYMNVLSKESETLEKSPDQQIGIVHWQSKLFEMRYFNVLLQGLIDKPLAVLPFGSKITNISSNAETIIVSTTTGTYVFNINIDQLVIRALDAYCAQPQNADRFAFKFCDPGVQEIEYSFFTSAQMQTLQQVQPKIISVNNITIPVERLQTFYLDQSQNKHLQYNVCALCQDQTQSIFIPKRVDIFSFIEQQNFILSALRRRSENQLEHSHFVKLIGGLQVPEVILSKAYENLYLIVTRHSVIISHLNGIILKQRDFDMSITAANFNCNRLILTLQKQYIVDVSLIDFSIKVLFETQDVTNAQVIRFPSIIRRHNLLYQLELDPNADLFLVMNSTQITILHGENTILEIRFQTAVKPTVVLQTGELLMCGWADGSLVLITSGQKDIYVKSLPLRSHAKNPIRVLNQQQLDTCFYPGAGFDGHQTVWSNQQGTEILLWKRNNMSGKLKNGNQWRDEIGLIEAGVHIAEITQILELNGRILTIDLTGKSIWWVKGK</sequence>
<reference evidence="3" key="1">
    <citation type="submission" date="2023-06" db="EMBL/GenBank/DDBJ databases">
        <authorList>
            <person name="Kurt Z."/>
        </authorList>
    </citation>
    <scope>NUCLEOTIDE SEQUENCE</scope>
</reference>
<keyword evidence="5" id="KW-1185">Reference proteome</keyword>
<evidence type="ECO:0000313" key="4">
    <source>
        <dbReference type="EMBL" id="CAL6067171.1"/>
    </source>
</evidence>
<keyword evidence="4" id="KW-0808">Transferase</keyword>